<keyword evidence="1" id="KW-0732">Signal</keyword>
<dbReference type="Pfam" id="PF12836">
    <property type="entry name" value="HHH_3"/>
    <property type="match status" value="1"/>
</dbReference>
<feature type="domain" description="Helix-hairpin-helix DNA-binding motif class 1" evidence="2">
    <location>
        <begin position="38"/>
        <end position="57"/>
    </location>
</feature>
<protein>
    <submittedName>
        <fullName evidence="3">Competence protein ComEA</fullName>
    </submittedName>
</protein>
<dbReference type="PANTHER" id="PTHR21180:SF32">
    <property type="entry name" value="ENDONUCLEASE_EXONUCLEASE_PHOSPHATASE FAMILY DOMAIN-CONTAINING PROTEIN 1"/>
    <property type="match status" value="1"/>
</dbReference>
<dbReference type="OrthoDB" id="7510573at2"/>
<accession>A0A1M4ZFM9</accession>
<dbReference type="Gene3D" id="1.10.150.320">
    <property type="entry name" value="Photosystem II 12 kDa extrinsic protein"/>
    <property type="match status" value="1"/>
</dbReference>
<name>A0A1M4ZFM9_9GAMM</name>
<evidence type="ECO:0000313" key="3">
    <source>
        <dbReference type="EMBL" id="SHF16406.1"/>
    </source>
</evidence>
<evidence type="ECO:0000256" key="1">
    <source>
        <dbReference type="SAM" id="SignalP"/>
    </source>
</evidence>
<dbReference type="PANTHER" id="PTHR21180">
    <property type="entry name" value="ENDONUCLEASE/EXONUCLEASE/PHOSPHATASE FAMILY DOMAIN-CONTAINING PROTEIN 1"/>
    <property type="match status" value="1"/>
</dbReference>
<proteinExistence type="predicted"/>
<gene>
    <name evidence="3" type="ORF">SAMN02745148_01976</name>
</gene>
<dbReference type="GO" id="GO:0015627">
    <property type="term" value="C:type II protein secretion system complex"/>
    <property type="evidence" value="ECO:0007669"/>
    <property type="project" value="TreeGrafter"/>
</dbReference>
<feature type="chain" id="PRO_5012770387" evidence="1">
    <location>
        <begin position="25"/>
        <end position="90"/>
    </location>
</feature>
<dbReference type="STRING" id="1121942.SAMN02745148_01976"/>
<dbReference type="Proteomes" id="UP000184346">
    <property type="component" value="Unassembled WGS sequence"/>
</dbReference>
<dbReference type="InterPro" id="IPR051675">
    <property type="entry name" value="Endo/Exo/Phosphatase_dom_1"/>
</dbReference>
<dbReference type="AlphaFoldDB" id="A0A1M4ZFM9"/>
<dbReference type="InterPro" id="IPR010994">
    <property type="entry name" value="RuvA_2-like"/>
</dbReference>
<dbReference type="InterPro" id="IPR004509">
    <property type="entry name" value="Competence_ComEA_HhH"/>
</dbReference>
<dbReference type="NCBIfam" id="TIGR00426">
    <property type="entry name" value="competence protein ComEA helix-hairpin-helix repeat region"/>
    <property type="match status" value="1"/>
</dbReference>
<dbReference type="GO" id="GO:0015628">
    <property type="term" value="P:protein secretion by the type II secretion system"/>
    <property type="evidence" value="ECO:0007669"/>
    <property type="project" value="TreeGrafter"/>
</dbReference>
<dbReference type="InterPro" id="IPR003583">
    <property type="entry name" value="Hlx-hairpin-Hlx_DNA-bd_motif"/>
</dbReference>
<dbReference type="GO" id="GO:0003677">
    <property type="term" value="F:DNA binding"/>
    <property type="evidence" value="ECO:0007669"/>
    <property type="project" value="InterPro"/>
</dbReference>
<organism evidence="3 4">
    <name type="scientific">Modicisalibacter ilicicola DSM 19980</name>
    <dbReference type="NCBI Taxonomy" id="1121942"/>
    <lineage>
        <taxon>Bacteria</taxon>
        <taxon>Pseudomonadati</taxon>
        <taxon>Pseudomonadota</taxon>
        <taxon>Gammaproteobacteria</taxon>
        <taxon>Oceanospirillales</taxon>
        <taxon>Halomonadaceae</taxon>
        <taxon>Modicisalibacter</taxon>
    </lineage>
</organism>
<evidence type="ECO:0000259" key="2">
    <source>
        <dbReference type="SMART" id="SM00278"/>
    </source>
</evidence>
<dbReference type="GO" id="GO:0006281">
    <property type="term" value="P:DNA repair"/>
    <property type="evidence" value="ECO:0007669"/>
    <property type="project" value="InterPro"/>
</dbReference>
<feature type="signal peptide" evidence="1">
    <location>
        <begin position="1"/>
        <end position="24"/>
    </location>
</feature>
<sequence>MTVKTLFKAAIFCLFLGIAPLTMAQEAPSININTADTETLVQLPGIGSAKAQAIVEERTANGPFRSADDLARVNGIGNATVEALRERIEF</sequence>
<reference evidence="3 4" key="1">
    <citation type="submission" date="2016-11" db="EMBL/GenBank/DDBJ databases">
        <authorList>
            <person name="Jaros S."/>
            <person name="Januszkiewicz K."/>
            <person name="Wedrychowicz H."/>
        </authorList>
    </citation>
    <scope>NUCLEOTIDE SEQUENCE [LARGE SCALE GENOMIC DNA]</scope>
    <source>
        <strain evidence="3 4">DSM 19980</strain>
    </source>
</reference>
<dbReference type="SUPFAM" id="SSF47781">
    <property type="entry name" value="RuvA domain 2-like"/>
    <property type="match status" value="1"/>
</dbReference>
<feature type="domain" description="Helix-hairpin-helix DNA-binding motif class 1" evidence="2">
    <location>
        <begin position="68"/>
        <end position="87"/>
    </location>
</feature>
<dbReference type="RefSeq" id="WP_072822269.1">
    <property type="nucleotide sequence ID" value="NZ_FQUJ01000007.1"/>
</dbReference>
<dbReference type="EMBL" id="FQUJ01000007">
    <property type="protein sequence ID" value="SHF16406.1"/>
    <property type="molecule type" value="Genomic_DNA"/>
</dbReference>
<evidence type="ECO:0000313" key="4">
    <source>
        <dbReference type="Proteomes" id="UP000184346"/>
    </source>
</evidence>
<dbReference type="SMART" id="SM00278">
    <property type="entry name" value="HhH1"/>
    <property type="match status" value="2"/>
</dbReference>
<keyword evidence="4" id="KW-1185">Reference proteome</keyword>